<feature type="transmembrane region" description="Helical" evidence="5">
    <location>
        <begin position="64"/>
        <end position="85"/>
    </location>
</feature>
<dbReference type="Proteomes" id="UP000601990">
    <property type="component" value="Unassembled WGS sequence"/>
</dbReference>
<keyword evidence="2 5" id="KW-0812">Transmembrane</keyword>
<dbReference type="RefSeq" id="WP_169197437.1">
    <property type="nucleotide sequence ID" value="NZ_WTVH02000009.1"/>
</dbReference>
<evidence type="ECO:0000256" key="1">
    <source>
        <dbReference type="ARBA" id="ARBA00004141"/>
    </source>
</evidence>
<dbReference type="InterPro" id="IPR003825">
    <property type="entry name" value="Colicin-V_CvpA"/>
</dbReference>
<proteinExistence type="predicted"/>
<feature type="transmembrane region" description="Helical" evidence="5">
    <location>
        <begin position="28"/>
        <end position="44"/>
    </location>
</feature>
<dbReference type="PANTHER" id="PTHR36926">
    <property type="entry name" value="COLICIN V PRODUCTION PROTEIN"/>
    <property type="match status" value="1"/>
</dbReference>
<comment type="caution">
    <text evidence="6">The sequence shown here is derived from an EMBL/GenBank/DDBJ whole genome shotgun (WGS) entry which is preliminary data.</text>
</comment>
<name>A0ABX1MVV3_9RHOO</name>
<keyword evidence="4 5" id="KW-0472">Membrane</keyword>
<reference evidence="6" key="1">
    <citation type="submission" date="2019-12" db="EMBL/GenBank/DDBJ databases">
        <title>Comparative genomics gives insights into the taxonomy of the Azoarcus-Aromatoleum group and reveals separate origins of nif in the plant-associated Azoarcus and non-plant-associated Aromatoleum sub-groups.</title>
        <authorList>
            <person name="Lafos M."/>
            <person name="Maluk M."/>
            <person name="Batista M."/>
            <person name="Junghare M."/>
            <person name="Carmona M."/>
            <person name="Faoro H."/>
            <person name="Cruz L.M."/>
            <person name="Battistoni F."/>
            <person name="De Souza E."/>
            <person name="Pedrosa F."/>
            <person name="Chen W.-M."/>
            <person name="Poole P.S."/>
            <person name="Dixon R.A."/>
            <person name="James E.K."/>
        </authorList>
    </citation>
    <scope>NUCLEOTIDE SEQUENCE</scope>
    <source>
        <strain evidence="6">U120</strain>
    </source>
</reference>
<keyword evidence="3 5" id="KW-1133">Transmembrane helix</keyword>
<evidence type="ECO:0000256" key="5">
    <source>
        <dbReference type="SAM" id="Phobius"/>
    </source>
</evidence>
<evidence type="ECO:0000256" key="3">
    <source>
        <dbReference type="ARBA" id="ARBA00022989"/>
    </source>
</evidence>
<protein>
    <submittedName>
        <fullName evidence="6">CvpA family protein</fullName>
    </submittedName>
</protein>
<dbReference type="Pfam" id="PF02674">
    <property type="entry name" value="Colicin_V"/>
    <property type="match status" value="1"/>
</dbReference>
<evidence type="ECO:0000313" key="6">
    <source>
        <dbReference type="EMBL" id="NMF92117.1"/>
    </source>
</evidence>
<keyword evidence="7" id="KW-1185">Reference proteome</keyword>
<accession>A0ABX1MVV3</accession>
<gene>
    <name evidence="6" type="ORF">GO608_02055</name>
</gene>
<dbReference type="InterPro" id="IPR052719">
    <property type="entry name" value="CvpA-like"/>
</dbReference>
<feature type="transmembrane region" description="Helical" evidence="5">
    <location>
        <begin position="106"/>
        <end position="127"/>
    </location>
</feature>
<evidence type="ECO:0000313" key="7">
    <source>
        <dbReference type="Proteomes" id="UP000601990"/>
    </source>
</evidence>
<dbReference type="EMBL" id="WTVH01000002">
    <property type="protein sequence ID" value="NMF92117.1"/>
    <property type="molecule type" value="Genomic_DNA"/>
</dbReference>
<organism evidence="6 7">
    <name type="scientific">Aromatoleum buckelii</name>
    <dbReference type="NCBI Taxonomy" id="200254"/>
    <lineage>
        <taxon>Bacteria</taxon>
        <taxon>Pseudomonadati</taxon>
        <taxon>Pseudomonadota</taxon>
        <taxon>Betaproteobacteria</taxon>
        <taxon>Rhodocyclales</taxon>
        <taxon>Rhodocyclaceae</taxon>
        <taxon>Aromatoleum</taxon>
    </lineage>
</organism>
<evidence type="ECO:0000256" key="4">
    <source>
        <dbReference type="ARBA" id="ARBA00023136"/>
    </source>
</evidence>
<dbReference type="PANTHER" id="PTHR36926:SF1">
    <property type="entry name" value="COLICIN V PRODUCTION PROTEIN"/>
    <property type="match status" value="1"/>
</dbReference>
<comment type="subcellular location">
    <subcellularLocation>
        <location evidence="1">Membrane</location>
        <topology evidence="1">Multi-pass membrane protein</topology>
    </subcellularLocation>
</comment>
<evidence type="ECO:0000256" key="2">
    <source>
        <dbReference type="ARBA" id="ARBA00022692"/>
    </source>
</evidence>
<sequence length="163" mass="17641">MTAFDYIFLGVLGFSALIGLWRGLASEVLSLLAWVLALFATWRYGSDTAASLAGIVSEPAWRYVAAFVLIFIAVLLLAALLRFLLRELLKAAGLGAADHFFGAIYGLARGLAIVFSAVLLGGMIGVAQEPWWANAKFAPPMEVAVISVKPWLPDVVADRIRFR</sequence>